<dbReference type="Proteomes" id="UP000019484">
    <property type="component" value="Unassembled WGS sequence"/>
</dbReference>
<dbReference type="HOGENOM" id="CLU_177929_0_0_1"/>
<reference evidence="1 2" key="1">
    <citation type="submission" date="2013-03" db="EMBL/GenBank/DDBJ databases">
        <title>The Genome Sequence of Capronia coronata CBS 617.96.</title>
        <authorList>
            <consortium name="The Broad Institute Genomics Platform"/>
            <person name="Cuomo C."/>
            <person name="de Hoog S."/>
            <person name="Gorbushina A."/>
            <person name="Walker B."/>
            <person name="Young S.K."/>
            <person name="Zeng Q."/>
            <person name="Gargeya S."/>
            <person name="Fitzgerald M."/>
            <person name="Haas B."/>
            <person name="Abouelleil A."/>
            <person name="Allen A.W."/>
            <person name="Alvarado L."/>
            <person name="Arachchi H.M."/>
            <person name="Berlin A.M."/>
            <person name="Chapman S.B."/>
            <person name="Gainer-Dewar J."/>
            <person name="Goldberg J."/>
            <person name="Griggs A."/>
            <person name="Gujja S."/>
            <person name="Hansen M."/>
            <person name="Howarth C."/>
            <person name="Imamovic A."/>
            <person name="Ireland A."/>
            <person name="Larimer J."/>
            <person name="McCowan C."/>
            <person name="Murphy C."/>
            <person name="Pearson M."/>
            <person name="Poon T.W."/>
            <person name="Priest M."/>
            <person name="Roberts A."/>
            <person name="Saif S."/>
            <person name="Shea T."/>
            <person name="Sisk P."/>
            <person name="Sykes S."/>
            <person name="Wortman J."/>
            <person name="Nusbaum C."/>
            <person name="Birren B."/>
        </authorList>
    </citation>
    <scope>NUCLEOTIDE SEQUENCE [LARGE SCALE GENOMIC DNA]</scope>
    <source>
        <strain evidence="1 2">CBS 617.96</strain>
    </source>
</reference>
<dbReference type="RefSeq" id="XP_007725974.1">
    <property type="nucleotide sequence ID" value="XM_007727784.1"/>
</dbReference>
<accession>W9XSS7</accession>
<name>W9XSS7_9EURO</name>
<evidence type="ECO:0000313" key="1">
    <source>
        <dbReference type="EMBL" id="EXJ83288.1"/>
    </source>
</evidence>
<keyword evidence="2" id="KW-1185">Reference proteome</keyword>
<comment type="caution">
    <text evidence="1">The sequence shown here is derived from an EMBL/GenBank/DDBJ whole genome shotgun (WGS) entry which is preliminary data.</text>
</comment>
<sequence>MATVQSRVKLKGPLLKPKISSNAMESSHATNTIHFAKQQPPSHSQRVIVLDFSITPEPFLDSVGLENIRKRQQMEQRLSSGSAQ</sequence>
<dbReference type="EMBL" id="AMWN01000006">
    <property type="protein sequence ID" value="EXJ83288.1"/>
    <property type="molecule type" value="Genomic_DNA"/>
</dbReference>
<organism evidence="1 2">
    <name type="scientific">Capronia coronata CBS 617.96</name>
    <dbReference type="NCBI Taxonomy" id="1182541"/>
    <lineage>
        <taxon>Eukaryota</taxon>
        <taxon>Fungi</taxon>
        <taxon>Dikarya</taxon>
        <taxon>Ascomycota</taxon>
        <taxon>Pezizomycotina</taxon>
        <taxon>Eurotiomycetes</taxon>
        <taxon>Chaetothyriomycetidae</taxon>
        <taxon>Chaetothyriales</taxon>
        <taxon>Herpotrichiellaceae</taxon>
        <taxon>Capronia</taxon>
    </lineage>
</organism>
<protein>
    <submittedName>
        <fullName evidence="1">Uncharacterized protein</fullName>
    </submittedName>
</protein>
<gene>
    <name evidence="1" type="ORF">A1O1_06907</name>
</gene>
<dbReference type="GeneID" id="19161773"/>
<proteinExistence type="predicted"/>
<dbReference type="AlphaFoldDB" id="W9XSS7"/>
<dbReference type="OrthoDB" id="4160229at2759"/>
<evidence type="ECO:0000313" key="2">
    <source>
        <dbReference type="Proteomes" id="UP000019484"/>
    </source>
</evidence>